<reference evidence="2" key="1">
    <citation type="submission" date="2023-10" db="EMBL/GenBank/DDBJ databases">
        <authorList>
            <person name="Guldener U."/>
        </authorList>
    </citation>
    <scope>NUCLEOTIDE SEQUENCE</scope>
    <source>
        <strain evidence="2">Mp4</strain>
    </source>
</reference>
<comment type="similarity">
    <text evidence="1">Belongs to the ornithine cyclodeaminase/mu-crystallin family.</text>
</comment>
<evidence type="ECO:0000313" key="3">
    <source>
        <dbReference type="Proteomes" id="UP001294444"/>
    </source>
</evidence>
<keyword evidence="3" id="KW-1185">Reference proteome</keyword>
<proteinExistence type="inferred from homology"/>
<dbReference type="AlphaFoldDB" id="A0AAJ4XRC6"/>
<dbReference type="Proteomes" id="UP001294444">
    <property type="component" value="Unassembled WGS sequence"/>
</dbReference>
<name>A0AAJ4XRC6_9BASI</name>
<protein>
    <submittedName>
        <fullName evidence="2">Uncharacterized protein</fullName>
    </submittedName>
</protein>
<dbReference type="InterPro" id="IPR003462">
    <property type="entry name" value="ODC_Mu_crystall"/>
</dbReference>
<comment type="caution">
    <text evidence="2">The sequence shown here is derived from an EMBL/GenBank/DDBJ whole genome shotgun (WGS) entry which is preliminary data.</text>
</comment>
<dbReference type="SUPFAM" id="SSF51735">
    <property type="entry name" value="NAD(P)-binding Rossmann-fold domains"/>
    <property type="match status" value="1"/>
</dbReference>
<sequence>MMAIWDSLLVLSGAPLKVTQLYNTINNLQEDRCWSLGEGRGKVGGCSTDCAGGAGDVEVPGVILPRPLQVLLPSSAAGSLCNLILSVGFMKHDVKVEKQDNNIKPNLICVKLVENLEQANLRDMMWKMQLIFTCTPSTTALFPSDYVLLPLQDGGNITKHIFAVGSCKLHKVELPAQVVQRALGGKVLLVDSEKECVKEAGCLLQALGQEGAAEGVVLLAGDKVGTVVSF</sequence>
<dbReference type="PANTHER" id="PTHR13812:SF19">
    <property type="entry name" value="KETIMINE REDUCTASE MU-CRYSTALLIN"/>
    <property type="match status" value="1"/>
</dbReference>
<accession>A0AAJ4XRC6</accession>
<gene>
    <name evidence="2" type="ORF">MEPE_05210</name>
</gene>
<dbReference type="PANTHER" id="PTHR13812">
    <property type="entry name" value="KETIMINE REDUCTASE MU-CRYSTALLIN"/>
    <property type="match status" value="1"/>
</dbReference>
<organism evidence="2 3">
    <name type="scientific">Melanopsichium pennsylvanicum</name>
    <dbReference type="NCBI Taxonomy" id="63383"/>
    <lineage>
        <taxon>Eukaryota</taxon>
        <taxon>Fungi</taxon>
        <taxon>Dikarya</taxon>
        <taxon>Basidiomycota</taxon>
        <taxon>Ustilaginomycotina</taxon>
        <taxon>Ustilaginomycetes</taxon>
        <taxon>Ustilaginales</taxon>
        <taxon>Ustilaginaceae</taxon>
        <taxon>Melanopsichium</taxon>
    </lineage>
</organism>
<evidence type="ECO:0000256" key="1">
    <source>
        <dbReference type="ARBA" id="ARBA00008903"/>
    </source>
</evidence>
<dbReference type="EMBL" id="OAPG01000014">
    <property type="protein sequence ID" value="SNX86501.1"/>
    <property type="molecule type" value="Genomic_DNA"/>
</dbReference>
<evidence type="ECO:0000313" key="2">
    <source>
        <dbReference type="EMBL" id="SNX86501.1"/>
    </source>
</evidence>
<dbReference type="Gene3D" id="3.40.50.720">
    <property type="entry name" value="NAD(P)-binding Rossmann-like Domain"/>
    <property type="match status" value="1"/>
</dbReference>
<dbReference type="InterPro" id="IPR036291">
    <property type="entry name" value="NAD(P)-bd_dom_sf"/>
</dbReference>
<dbReference type="GO" id="GO:0005737">
    <property type="term" value="C:cytoplasm"/>
    <property type="evidence" value="ECO:0007669"/>
    <property type="project" value="TreeGrafter"/>
</dbReference>